<organism evidence="7 8">
    <name type="scientific">Aplysia californica</name>
    <name type="common">California sea hare</name>
    <dbReference type="NCBI Taxonomy" id="6500"/>
    <lineage>
        <taxon>Eukaryota</taxon>
        <taxon>Metazoa</taxon>
        <taxon>Spiralia</taxon>
        <taxon>Lophotrochozoa</taxon>
        <taxon>Mollusca</taxon>
        <taxon>Gastropoda</taxon>
        <taxon>Heterobranchia</taxon>
        <taxon>Euthyneura</taxon>
        <taxon>Tectipleura</taxon>
        <taxon>Aplysiida</taxon>
        <taxon>Aplysioidea</taxon>
        <taxon>Aplysiidae</taxon>
        <taxon>Aplysia</taxon>
    </lineage>
</organism>
<dbReference type="PANTHER" id="PTHR20952:SF0">
    <property type="entry name" value="ADP-RIBOSYLATION FACTOR-LIKE PROTEIN 6-INTERACTING PROTEIN 1"/>
    <property type="match status" value="1"/>
</dbReference>
<dbReference type="GeneID" id="101860328"/>
<keyword evidence="4 5" id="KW-0472">Membrane</keyword>
<evidence type="ECO:0000256" key="5">
    <source>
        <dbReference type="SAM" id="Phobius"/>
    </source>
</evidence>
<evidence type="ECO:0000259" key="6">
    <source>
        <dbReference type="Pfam" id="PF24456"/>
    </source>
</evidence>
<evidence type="ECO:0000256" key="1">
    <source>
        <dbReference type="ARBA" id="ARBA00004141"/>
    </source>
</evidence>
<evidence type="ECO:0000256" key="2">
    <source>
        <dbReference type="ARBA" id="ARBA00022692"/>
    </source>
</evidence>
<accession>A0ABM0ZZZ7</accession>
<keyword evidence="3 5" id="KW-1133">Transmembrane helix</keyword>
<feature type="domain" description="RETREG1-3/ARL6IP-like N-terminal reticulon-homology" evidence="6">
    <location>
        <begin position="40"/>
        <end position="202"/>
    </location>
</feature>
<name>A0ABM0ZZZ7_APLCA</name>
<dbReference type="PANTHER" id="PTHR20952">
    <property type="entry name" value="ADP-RIBOSYLATION-LIKE FACTOR 6-INTERACTING PROTEIN"/>
    <property type="match status" value="1"/>
</dbReference>
<reference evidence="8" key="1">
    <citation type="submission" date="2025-08" db="UniProtKB">
        <authorList>
            <consortium name="RefSeq"/>
        </authorList>
    </citation>
    <scope>IDENTIFICATION</scope>
</reference>
<evidence type="ECO:0000256" key="4">
    <source>
        <dbReference type="ARBA" id="ARBA00023136"/>
    </source>
</evidence>
<protein>
    <submittedName>
        <fullName evidence="8">ADP-ribosylation factor-like protein 6-interacting protein 1</fullName>
    </submittedName>
</protein>
<dbReference type="RefSeq" id="XP_012938030.1">
    <property type="nucleotide sequence ID" value="XM_013082576.2"/>
</dbReference>
<proteinExistence type="predicted"/>
<feature type="transmembrane region" description="Helical" evidence="5">
    <location>
        <begin position="149"/>
        <end position="165"/>
    </location>
</feature>
<evidence type="ECO:0000313" key="8">
    <source>
        <dbReference type="RefSeq" id="XP_012938030.1"/>
    </source>
</evidence>
<feature type="transmembrane region" description="Helical" evidence="5">
    <location>
        <begin position="56"/>
        <end position="74"/>
    </location>
</feature>
<dbReference type="CDD" id="cd22559">
    <property type="entry name" value="Arl6IP1"/>
    <property type="match status" value="1"/>
</dbReference>
<keyword evidence="7" id="KW-1185">Reference proteome</keyword>
<dbReference type="Proteomes" id="UP000694888">
    <property type="component" value="Unplaced"/>
</dbReference>
<gene>
    <name evidence="8" type="primary">LOC101860328</name>
</gene>
<keyword evidence="2 5" id="KW-0812">Transmembrane</keyword>
<dbReference type="InterPro" id="IPR052114">
    <property type="entry name" value="ER_autophagy_membrane_reg"/>
</dbReference>
<dbReference type="Pfam" id="PF24456">
    <property type="entry name" value="RHD_RETREG1-3"/>
    <property type="match status" value="1"/>
</dbReference>
<sequence>MKKSTAKYPGMQDLSHLGGGEMACDEGEGHDLKRDFEGWREVLIPLASVLKWDQPYYPAILVGVSTFLFSIVWYTEMSALTTISLTCMLVGIVDFIVPFFGKSITGYHTWTANEEMQFTEICDKISAVRQDVVDMFQGLSEMRQQNAKLFFVIVMGVLTVTAWIGNLIDNLFLTYLIVNAALLLPGMRHHGVAHKYLQPVLNIIDRLKTKVLKNKTS</sequence>
<feature type="transmembrane region" description="Helical" evidence="5">
    <location>
        <begin position="80"/>
        <end position="100"/>
    </location>
</feature>
<evidence type="ECO:0000256" key="3">
    <source>
        <dbReference type="ARBA" id="ARBA00022989"/>
    </source>
</evidence>
<comment type="subcellular location">
    <subcellularLocation>
        <location evidence="1">Membrane</location>
        <topology evidence="1">Multi-pass membrane protein</topology>
    </subcellularLocation>
</comment>
<dbReference type="InterPro" id="IPR057282">
    <property type="entry name" value="RETREG1-3-like_RHD"/>
</dbReference>
<evidence type="ECO:0000313" key="7">
    <source>
        <dbReference type="Proteomes" id="UP000694888"/>
    </source>
</evidence>